<keyword evidence="3" id="KW-1185">Reference proteome</keyword>
<evidence type="ECO:0000313" key="2">
    <source>
        <dbReference type="EMBL" id="SDN64777.1"/>
    </source>
</evidence>
<dbReference type="Gene3D" id="2.30.29.80">
    <property type="match status" value="1"/>
</dbReference>
<dbReference type="Gene3D" id="3.30.160.160">
    <property type="entry name" value="YegP-like"/>
    <property type="match status" value="1"/>
</dbReference>
<sequence>MAKGKFAIKITPSGDFRFNLIAANGQVIATSENYTSLANCKNGIESVIKNAPIAYYEDQTMEGYATTVNPKFELYQDKGGEFRFRLKARNGEIIAVSEGYKGKQSCENGIDSVRKNAPEAEIIEP</sequence>
<organism evidence="2 3">
    <name type="scientific">Acetanaerobacterium elongatum</name>
    <dbReference type="NCBI Taxonomy" id="258515"/>
    <lineage>
        <taxon>Bacteria</taxon>
        <taxon>Bacillati</taxon>
        <taxon>Bacillota</taxon>
        <taxon>Clostridia</taxon>
        <taxon>Eubacteriales</taxon>
        <taxon>Oscillospiraceae</taxon>
        <taxon>Acetanaerobacterium</taxon>
    </lineage>
</organism>
<gene>
    <name evidence="2" type="ORF">SAMN05192585_12630</name>
</gene>
<name>A0A1H0D3Q5_9FIRM</name>
<feature type="domain" description="DUF1508" evidence="1">
    <location>
        <begin position="77"/>
        <end position="124"/>
    </location>
</feature>
<dbReference type="OrthoDB" id="9802792at2"/>
<dbReference type="EMBL" id="FNID01000026">
    <property type="protein sequence ID" value="SDN64777.1"/>
    <property type="molecule type" value="Genomic_DNA"/>
</dbReference>
<reference evidence="2 3" key="1">
    <citation type="submission" date="2016-10" db="EMBL/GenBank/DDBJ databases">
        <authorList>
            <person name="de Groot N.N."/>
        </authorList>
    </citation>
    <scope>NUCLEOTIDE SEQUENCE [LARGE SCALE GENOMIC DNA]</scope>
    <source>
        <strain evidence="2 3">CGMCC 1.5012</strain>
    </source>
</reference>
<proteinExistence type="predicted"/>
<dbReference type="PANTHER" id="PTHR40606">
    <property type="match status" value="1"/>
</dbReference>
<dbReference type="STRING" id="258515.SAMN05192585_12630"/>
<dbReference type="Pfam" id="PF07411">
    <property type="entry name" value="DUF1508"/>
    <property type="match status" value="2"/>
</dbReference>
<dbReference type="SUPFAM" id="SSF160113">
    <property type="entry name" value="YegP-like"/>
    <property type="match status" value="2"/>
</dbReference>
<dbReference type="InterPro" id="IPR051141">
    <property type="entry name" value="UPF0339_domain"/>
</dbReference>
<evidence type="ECO:0000313" key="3">
    <source>
        <dbReference type="Proteomes" id="UP000199182"/>
    </source>
</evidence>
<dbReference type="Proteomes" id="UP000199182">
    <property type="component" value="Unassembled WGS sequence"/>
</dbReference>
<dbReference type="RefSeq" id="WP_092641495.1">
    <property type="nucleotide sequence ID" value="NZ_FNID01000026.1"/>
</dbReference>
<dbReference type="InterPro" id="IPR010879">
    <property type="entry name" value="DUF1508"/>
</dbReference>
<dbReference type="AlphaFoldDB" id="A0A1H0D3Q5"/>
<protein>
    <recommendedName>
        <fullName evidence="1">DUF1508 domain-containing protein</fullName>
    </recommendedName>
</protein>
<evidence type="ECO:0000259" key="1">
    <source>
        <dbReference type="Pfam" id="PF07411"/>
    </source>
</evidence>
<dbReference type="PANTHER" id="PTHR40606:SF1">
    <property type="entry name" value="UPF0339 PROTEIN YEGP"/>
    <property type="match status" value="1"/>
</dbReference>
<accession>A0A1H0D3Q5</accession>
<feature type="domain" description="DUF1508" evidence="1">
    <location>
        <begin position="13"/>
        <end position="56"/>
    </location>
</feature>
<dbReference type="InterPro" id="IPR036913">
    <property type="entry name" value="YegP-like_sf"/>
</dbReference>